<comment type="caution">
    <text evidence="1">The sequence shown here is derived from an EMBL/GenBank/DDBJ whole genome shotgun (WGS) entry which is preliminary data.</text>
</comment>
<protein>
    <submittedName>
        <fullName evidence="1">Uncharacterized protein</fullName>
    </submittedName>
</protein>
<proteinExistence type="predicted"/>
<evidence type="ECO:0000313" key="1">
    <source>
        <dbReference type="EMBL" id="KAK7393300.1"/>
    </source>
</evidence>
<name>A0AAN9SCN6_PSOTE</name>
<keyword evidence="2" id="KW-1185">Reference proteome</keyword>
<evidence type="ECO:0000313" key="2">
    <source>
        <dbReference type="Proteomes" id="UP001386955"/>
    </source>
</evidence>
<organism evidence="1 2">
    <name type="scientific">Psophocarpus tetragonolobus</name>
    <name type="common">Winged bean</name>
    <name type="synonym">Dolichos tetragonolobus</name>
    <dbReference type="NCBI Taxonomy" id="3891"/>
    <lineage>
        <taxon>Eukaryota</taxon>
        <taxon>Viridiplantae</taxon>
        <taxon>Streptophyta</taxon>
        <taxon>Embryophyta</taxon>
        <taxon>Tracheophyta</taxon>
        <taxon>Spermatophyta</taxon>
        <taxon>Magnoliopsida</taxon>
        <taxon>eudicotyledons</taxon>
        <taxon>Gunneridae</taxon>
        <taxon>Pentapetalae</taxon>
        <taxon>rosids</taxon>
        <taxon>fabids</taxon>
        <taxon>Fabales</taxon>
        <taxon>Fabaceae</taxon>
        <taxon>Papilionoideae</taxon>
        <taxon>50 kb inversion clade</taxon>
        <taxon>NPAAA clade</taxon>
        <taxon>indigoferoid/millettioid clade</taxon>
        <taxon>Phaseoleae</taxon>
        <taxon>Psophocarpus</taxon>
    </lineage>
</organism>
<gene>
    <name evidence="1" type="ORF">VNO78_21852</name>
</gene>
<reference evidence="1 2" key="1">
    <citation type="submission" date="2024-01" db="EMBL/GenBank/DDBJ databases">
        <title>The genomes of 5 underutilized Papilionoideae crops provide insights into root nodulation and disease resistanc.</title>
        <authorList>
            <person name="Jiang F."/>
        </authorList>
    </citation>
    <scope>NUCLEOTIDE SEQUENCE [LARGE SCALE GENOMIC DNA]</scope>
    <source>
        <strain evidence="1">DUOXIRENSHENG_FW03</strain>
        <tissue evidence="1">Leaves</tissue>
    </source>
</reference>
<dbReference type="Proteomes" id="UP001386955">
    <property type="component" value="Unassembled WGS sequence"/>
</dbReference>
<dbReference type="EMBL" id="JAYMYS010000005">
    <property type="protein sequence ID" value="KAK7393300.1"/>
    <property type="molecule type" value="Genomic_DNA"/>
</dbReference>
<sequence length="85" mass="9958">MHVHYNSTVLVICSDKIVYLCGEFYFINLGSLWNLLICPWIGRHWCLTVSRREVSAQPPASNHLLQNFTAFERRLPQHSDYLHTV</sequence>
<accession>A0AAN9SCN6</accession>
<dbReference type="AlphaFoldDB" id="A0AAN9SCN6"/>